<gene>
    <name evidence="1" type="ORF">A2Y68_01540</name>
</gene>
<reference evidence="1 2" key="1">
    <citation type="journal article" date="2016" name="Nat. Commun.">
        <title>Thousands of microbial genomes shed light on interconnected biogeochemical processes in an aquifer system.</title>
        <authorList>
            <person name="Anantharaman K."/>
            <person name="Brown C.T."/>
            <person name="Hug L.A."/>
            <person name="Sharon I."/>
            <person name="Castelle C.J."/>
            <person name="Probst A.J."/>
            <person name="Thomas B.C."/>
            <person name="Singh A."/>
            <person name="Wilkins M.J."/>
            <person name="Karaoz U."/>
            <person name="Brodie E.L."/>
            <person name="Williams K.H."/>
            <person name="Hubbard S.S."/>
            <person name="Banfield J.F."/>
        </authorList>
    </citation>
    <scope>NUCLEOTIDE SEQUENCE [LARGE SCALE GENOMIC DNA]</scope>
</reference>
<accession>A0A1F7X6Z4</accession>
<sequence>MVASPEREHLPVEDRAEEFPEIPITVENKGVVVPTPSQFKAQVTDDSGRALIGTSATEPVTIELPGEKDQLSALSKGTPDEAITWFAAFWMRVFKRAVHFGWRIVTGRREQSAA</sequence>
<organism evidence="1 2">
    <name type="scientific">Candidatus Woesebacteria bacterium RBG_13_46_13</name>
    <dbReference type="NCBI Taxonomy" id="1802479"/>
    <lineage>
        <taxon>Bacteria</taxon>
        <taxon>Candidatus Woeseibacteriota</taxon>
    </lineage>
</organism>
<evidence type="ECO:0000313" key="1">
    <source>
        <dbReference type="EMBL" id="OGM10108.1"/>
    </source>
</evidence>
<dbReference type="AlphaFoldDB" id="A0A1F7X6Z4"/>
<dbReference type="STRING" id="1802479.A2Y68_01540"/>
<comment type="caution">
    <text evidence="1">The sequence shown here is derived from an EMBL/GenBank/DDBJ whole genome shotgun (WGS) entry which is preliminary data.</text>
</comment>
<name>A0A1F7X6Z4_9BACT</name>
<protein>
    <submittedName>
        <fullName evidence="1">Uncharacterized protein</fullName>
    </submittedName>
</protein>
<proteinExistence type="predicted"/>
<dbReference type="Proteomes" id="UP000176778">
    <property type="component" value="Unassembled WGS sequence"/>
</dbReference>
<evidence type="ECO:0000313" key="2">
    <source>
        <dbReference type="Proteomes" id="UP000176778"/>
    </source>
</evidence>
<dbReference type="EMBL" id="MGFR01000001">
    <property type="protein sequence ID" value="OGM10108.1"/>
    <property type="molecule type" value="Genomic_DNA"/>
</dbReference>